<dbReference type="InterPro" id="IPR013187">
    <property type="entry name" value="F-box-assoc_dom_typ3"/>
</dbReference>
<organism evidence="2 3">
    <name type="scientific">Eruca vesicaria subsp. sativa</name>
    <name type="common">Garden rocket</name>
    <name type="synonym">Eruca sativa</name>
    <dbReference type="NCBI Taxonomy" id="29727"/>
    <lineage>
        <taxon>Eukaryota</taxon>
        <taxon>Viridiplantae</taxon>
        <taxon>Streptophyta</taxon>
        <taxon>Embryophyta</taxon>
        <taxon>Tracheophyta</taxon>
        <taxon>Spermatophyta</taxon>
        <taxon>Magnoliopsida</taxon>
        <taxon>eudicotyledons</taxon>
        <taxon>Gunneridae</taxon>
        <taxon>Pentapetalae</taxon>
        <taxon>rosids</taxon>
        <taxon>malvids</taxon>
        <taxon>Brassicales</taxon>
        <taxon>Brassicaceae</taxon>
        <taxon>Brassiceae</taxon>
        <taxon>Eruca</taxon>
    </lineage>
</organism>
<protein>
    <recommendedName>
        <fullName evidence="1">F-box associated beta-propeller type 3 domain-containing protein</fullName>
    </recommendedName>
</protein>
<dbReference type="PANTHER" id="PTHR31111">
    <property type="entry name" value="BNAA05G37150D PROTEIN-RELATED"/>
    <property type="match status" value="1"/>
</dbReference>
<feature type="domain" description="F-box associated beta-propeller type 3" evidence="1">
    <location>
        <begin position="9"/>
        <end position="259"/>
    </location>
</feature>
<dbReference type="SUPFAM" id="SSF101898">
    <property type="entry name" value="NHL repeat"/>
    <property type="match status" value="1"/>
</dbReference>
<dbReference type="Proteomes" id="UP001642260">
    <property type="component" value="Unassembled WGS sequence"/>
</dbReference>
<evidence type="ECO:0000259" key="1">
    <source>
        <dbReference type="Pfam" id="PF08268"/>
    </source>
</evidence>
<evidence type="ECO:0000313" key="2">
    <source>
        <dbReference type="EMBL" id="CAH8349097.1"/>
    </source>
</evidence>
<proteinExistence type="predicted"/>
<dbReference type="InterPro" id="IPR017451">
    <property type="entry name" value="F-box-assoc_interact_dom"/>
</dbReference>
<name>A0ABC8K088_ERUVS</name>
<evidence type="ECO:0000313" key="3">
    <source>
        <dbReference type="Proteomes" id="UP001642260"/>
    </source>
</evidence>
<sequence>MSHPAFDVEANHCSHLHGLICYATASASAELKVYNSSTRKSTTLPKLEPETSVKSHFLGYDGIDCVYKVLCMSGPKPVFQVMTLGDGSSWKTIDVGLYSHFPLVNHICIDGVLYYEACADTKLKGTSFIIRFDVRSENFERIKMPGDDVKCSAMVSYEGKLAIISMEISSDGGLVLWVLEDAVRHKWLKKVFVLPNWWTSFVEGTLVHVFHRFVNVNDAGELVLAPIFVLTRHYVLYYDPNRNSIRKVTVEGIEEPKRHDNSRPFDACRLLHLCSSQVESLMFL</sequence>
<gene>
    <name evidence="2" type="ORF">ERUC_LOCUS17572</name>
</gene>
<dbReference type="Pfam" id="PF08268">
    <property type="entry name" value="FBA_3"/>
    <property type="match status" value="1"/>
</dbReference>
<keyword evidence="3" id="KW-1185">Reference proteome</keyword>
<dbReference type="NCBIfam" id="TIGR01640">
    <property type="entry name" value="F_box_assoc_1"/>
    <property type="match status" value="1"/>
</dbReference>
<dbReference type="EMBL" id="CAKOAT010162377">
    <property type="protein sequence ID" value="CAH8349097.1"/>
    <property type="molecule type" value="Genomic_DNA"/>
</dbReference>
<dbReference type="AlphaFoldDB" id="A0ABC8K088"/>
<dbReference type="PANTHER" id="PTHR31111:SF106">
    <property type="entry name" value="F-BOX ASSOCIATED UBIQUITINATION EFFECTOR FAMILY PROTEIN"/>
    <property type="match status" value="1"/>
</dbReference>
<comment type="caution">
    <text evidence="2">The sequence shown here is derived from an EMBL/GenBank/DDBJ whole genome shotgun (WGS) entry which is preliminary data.</text>
</comment>
<accession>A0ABC8K088</accession>
<reference evidence="2 3" key="1">
    <citation type="submission" date="2022-03" db="EMBL/GenBank/DDBJ databases">
        <authorList>
            <person name="Macdonald S."/>
            <person name="Ahmed S."/>
            <person name="Newling K."/>
        </authorList>
    </citation>
    <scope>NUCLEOTIDE SEQUENCE [LARGE SCALE GENOMIC DNA]</scope>
</reference>